<dbReference type="EMBL" id="KZ851869">
    <property type="protein sequence ID" value="RDK37738.1"/>
    <property type="molecule type" value="Genomic_DNA"/>
</dbReference>
<keyword evidence="4" id="KW-1133">Transmembrane helix</keyword>
<dbReference type="AlphaFoldDB" id="A0A370P784"/>
<dbReference type="GO" id="GO:0016491">
    <property type="term" value="F:oxidoreductase activity"/>
    <property type="evidence" value="ECO:0007669"/>
    <property type="project" value="UniProtKB-KW"/>
</dbReference>
<evidence type="ECO:0000256" key="1">
    <source>
        <dbReference type="ARBA" id="ARBA00004685"/>
    </source>
</evidence>
<dbReference type="Pfam" id="PF11807">
    <property type="entry name" value="UstYa"/>
    <property type="match status" value="1"/>
</dbReference>
<accession>A0A370P784</accession>
<sequence length="302" mass="34383">MEAMLPTPNNWDENSDKDIESVSPFTGLLNETKTKIASSPVTKTSTFFRKYADARLLFEGFLVFCLVVALISNAGSSHKTDIVDKRSFGPTLPRKPVIFGNTAGLGPDLVYHDTEMMWNKTRMQEIHRNWHSLFPQKSWSYMCSFILKAGRGYITVSAEEEEFEVLHPAFKMDNVFEQGDHYEGHIMAVYHQLHCLSILMTALGTSREEWAMLETQKVEHRAHCVEYLRQSILCSADTTLEGETGAWAKSTGWGQTHSCVDFDALTEYANKRAMWNLTERLLPDSFDPLKVPEHGEGHEDEH</sequence>
<evidence type="ECO:0000256" key="4">
    <source>
        <dbReference type="SAM" id="Phobius"/>
    </source>
</evidence>
<name>A0A370P784_ASPPH</name>
<comment type="similarity">
    <text evidence="3">Belongs to the ustYa family.</text>
</comment>
<dbReference type="Proteomes" id="UP000254937">
    <property type="component" value="Unassembled WGS sequence"/>
</dbReference>
<proteinExistence type="inferred from homology"/>
<keyword evidence="4" id="KW-0812">Transmembrane</keyword>
<keyword evidence="4" id="KW-0472">Membrane</keyword>
<keyword evidence="6" id="KW-1185">Reference proteome</keyword>
<evidence type="ECO:0000256" key="2">
    <source>
        <dbReference type="ARBA" id="ARBA00023002"/>
    </source>
</evidence>
<feature type="transmembrane region" description="Helical" evidence="4">
    <location>
        <begin position="56"/>
        <end position="75"/>
    </location>
</feature>
<dbReference type="PANTHER" id="PTHR33365:SF11">
    <property type="entry name" value="TAT PATHWAY SIGNAL SEQUENCE"/>
    <property type="match status" value="1"/>
</dbReference>
<gene>
    <name evidence="5" type="ORF">M752DRAFT_308783</name>
</gene>
<comment type="pathway">
    <text evidence="1">Mycotoxin biosynthesis.</text>
</comment>
<dbReference type="GO" id="GO:0043386">
    <property type="term" value="P:mycotoxin biosynthetic process"/>
    <property type="evidence" value="ECO:0007669"/>
    <property type="project" value="InterPro"/>
</dbReference>
<evidence type="ECO:0000313" key="6">
    <source>
        <dbReference type="Proteomes" id="UP000254937"/>
    </source>
</evidence>
<dbReference type="InterPro" id="IPR021765">
    <property type="entry name" value="UstYa-like"/>
</dbReference>
<keyword evidence="2" id="KW-0560">Oxidoreductase</keyword>
<evidence type="ECO:0000256" key="3">
    <source>
        <dbReference type="ARBA" id="ARBA00035112"/>
    </source>
</evidence>
<organism evidence="5 6">
    <name type="scientific">Aspergillus phoenicis ATCC 13157</name>
    <dbReference type="NCBI Taxonomy" id="1353007"/>
    <lineage>
        <taxon>Eukaryota</taxon>
        <taxon>Fungi</taxon>
        <taxon>Dikarya</taxon>
        <taxon>Ascomycota</taxon>
        <taxon>Pezizomycotina</taxon>
        <taxon>Eurotiomycetes</taxon>
        <taxon>Eurotiomycetidae</taxon>
        <taxon>Eurotiales</taxon>
        <taxon>Aspergillaceae</taxon>
        <taxon>Aspergillus</taxon>
    </lineage>
</organism>
<evidence type="ECO:0000313" key="5">
    <source>
        <dbReference type="EMBL" id="RDK37738.1"/>
    </source>
</evidence>
<protein>
    <recommendedName>
        <fullName evidence="7">Tat pathway signal sequence</fullName>
    </recommendedName>
</protein>
<evidence type="ECO:0008006" key="7">
    <source>
        <dbReference type="Google" id="ProtNLM"/>
    </source>
</evidence>
<dbReference type="PANTHER" id="PTHR33365">
    <property type="entry name" value="YALI0B05434P"/>
    <property type="match status" value="1"/>
</dbReference>
<reference evidence="5 6" key="1">
    <citation type="submission" date="2018-07" db="EMBL/GenBank/DDBJ databases">
        <title>Section-level genome sequencing of Aspergillus section Nigri to investigate inter- and intra-species variation.</title>
        <authorList>
            <consortium name="DOE Joint Genome Institute"/>
            <person name="Vesth T.C."/>
            <person name="Nybo J.L."/>
            <person name="Theobald S."/>
            <person name="Frisvad J.C."/>
            <person name="Larsen T.O."/>
            <person name="Nielsen K.F."/>
            <person name="Hoof J.B."/>
            <person name="Brandl J."/>
            <person name="Salamov A."/>
            <person name="Riley R."/>
            <person name="Gladden J.M."/>
            <person name="Phatale P."/>
            <person name="Nielsen M.T."/>
            <person name="Lyhne E.K."/>
            <person name="Kogle M.E."/>
            <person name="Strasser K."/>
            <person name="McDonnell E."/>
            <person name="Barry K."/>
            <person name="Clum A."/>
            <person name="Chen C."/>
            <person name="Nolan M."/>
            <person name="Sandor L."/>
            <person name="Kuo A."/>
            <person name="Lipzen A."/>
            <person name="Hainaut M."/>
            <person name="Drula E."/>
            <person name="Tsang A."/>
            <person name="Magnuson J.K."/>
            <person name="Henrissat B."/>
            <person name="Wiebenga A."/>
            <person name="Simmons B.A."/>
            <person name="Makela M.R."/>
            <person name="De vries R.P."/>
            <person name="Grigoriev I.V."/>
            <person name="Mortensen U.H."/>
            <person name="Baker S.E."/>
            <person name="Andersen M.R."/>
        </authorList>
    </citation>
    <scope>NUCLEOTIDE SEQUENCE [LARGE SCALE GENOMIC DNA]</scope>
    <source>
        <strain evidence="5 6">ATCC 13157</strain>
    </source>
</reference>